<keyword evidence="1" id="KW-0472">Membrane</keyword>
<keyword evidence="3" id="KW-1185">Reference proteome</keyword>
<dbReference type="AlphaFoldDB" id="A0AAW4PU34"/>
<comment type="caution">
    <text evidence="2">The sequence shown here is derived from an EMBL/GenBank/DDBJ whole genome shotgun (WGS) entry which is preliminary data.</text>
</comment>
<protein>
    <submittedName>
        <fullName evidence="2">Uncharacterized protein</fullName>
    </submittedName>
</protein>
<accession>A0AAW4PU34</accession>
<feature type="transmembrane region" description="Helical" evidence="1">
    <location>
        <begin position="165"/>
        <end position="185"/>
    </location>
</feature>
<keyword evidence="1" id="KW-0812">Transmembrane</keyword>
<evidence type="ECO:0000313" key="2">
    <source>
        <dbReference type="EMBL" id="MBX0325178.1"/>
    </source>
</evidence>
<reference evidence="2 3" key="1">
    <citation type="submission" date="2021-06" db="EMBL/GenBank/DDBJ databases">
        <title>Halomicroarcula sp. a new haloarchaeum isolated from saline soil.</title>
        <authorList>
            <person name="Duran-Viseras A."/>
            <person name="Sanchez-Porro C."/>
            <person name="Ventosa A."/>
        </authorList>
    </citation>
    <scope>NUCLEOTIDE SEQUENCE [LARGE SCALE GENOMIC DNA]</scope>
    <source>
        <strain evidence="2 3">F13</strain>
    </source>
</reference>
<dbReference type="Proteomes" id="UP001430377">
    <property type="component" value="Unassembled WGS sequence"/>
</dbReference>
<dbReference type="EMBL" id="RKLR01000011">
    <property type="protein sequence ID" value="MBX0325178.1"/>
    <property type="molecule type" value="Genomic_DNA"/>
</dbReference>
<keyword evidence="1" id="KW-1133">Transmembrane helix</keyword>
<name>A0AAW4PU34_9EURY</name>
<gene>
    <name evidence="2" type="ORF">EGH21_19315</name>
</gene>
<evidence type="ECO:0000313" key="3">
    <source>
        <dbReference type="Proteomes" id="UP001430377"/>
    </source>
</evidence>
<sequence length="311" mass="35193">MYRRDFMSAMGVGISTPFARSAKTNSPPEWVGDEILNRILRLASTLADEGIQGTMQTFVDLANEIAPIYLEHSDLFPHNLTALSDTQAVLENNYQAIKSIFETLDKSLNLRIASRPIAMLSYASKIGGILLSLGTIGNTAVPLHRANTKQGLKPSKIDSQKHQKFGFAILGLLIELSLFYVPFNYRFAWRGTRYLSNRVLYRVQRYLPGNAGQLVHTVLMILSHWFQRLGLEIIQGHLYDSKNAVAYAVGELDSLSTEFQFDTRYQAETIMDDVIWNPSTDDFLDRLKDVLKEFPVLVEFVEQEILEQLGI</sequence>
<proteinExistence type="predicted"/>
<evidence type="ECO:0000256" key="1">
    <source>
        <dbReference type="SAM" id="Phobius"/>
    </source>
</evidence>
<organism evidence="2 3">
    <name type="scientific">Haloarcula rubra</name>
    <dbReference type="NCBI Taxonomy" id="2487747"/>
    <lineage>
        <taxon>Archaea</taxon>
        <taxon>Methanobacteriati</taxon>
        <taxon>Methanobacteriota</taxon>
        <taxon>Stenosarchaea group</taxon>
        <taxon>Halobacteria</taxon>
        <taxon>Halobacteriales</taxon>
        <taxon>Haloarculaceae</taxon>
        <taxon>Haloarcula</taxon>
    </lineage>
</organism>